<feature type="domain" description="HTH cro/C1-type" evidence="1">
    <location>
        <begin position="13"/>
        <end position="72"/>
    </location>
</feature>
<protein>
    <submittedName>
        <fullName evidence="2">Helix-turn-helix domain-containing protein</fullName>
    </submittedName>
</protein>
<evidence type="ECO:0000313" key="2">
    <source>
        <dbReference type="EMBL" id="USQ94417.1"/>
    </source>
</evidence>
<dbReference type="SUPFAM" id="SSF47413">
    <property type="entry name" value="lambda repressor-like DNA-binding domains"/>
    <property type="match status" value="1"/>
</dbReference>
<organism evidence="2 3">
    <name type="scientific">Caulobacter segnis</name>
    <dbReference type="NCBI Taxonomy" id="88688"/>
    <lineage>
        <taxon>Bacteria</taxon>
        <taxon>Pseudomonadati</taxon>
        <taxon>Pseudomonadota</taxon>
        <taxon>Alphaproteobacteria</taxon>
        <taxon>Caulobacterales</taxon>
        <taxon>Caulobacteraceae</taxon>
        <taxon>Caulobacter</taxon>
    </lineage>
</organism>
<reference evidence="2 3" key="1">
    <citation type="submission" date="2022-04" db="EMBL/GenBank/DDBJ databases">
        <title>Genome sequence of soybean root-associated Caulobacter segnis RL271.</title>
        <authorList>
            <person name="Longley R."/>
            <person name="Bonito G."/>
            <person name="Trigodet F."/>
            <person name="Crosson S."/>
            <person name="Fiebig A."/>
        </authorList>
    </citation>
    <scope>NUCLEOTIDE SEQUENCE [LARGE SCALE GENOMIC DNA]</scope>
    <source>
        <strain evidence="2 3">RL271</strain>
    </source>
</reference>
<dbReference type="CDD" id="cd00093">
    <property type="entry name" value="HTH_XRE"/>
    <property type="match status" value="1"/>
</dbReference>
<dbReference type="InterPro" id="IPR001387">
    <property type="entry name" value="Cro/C1-type_HTH"/>
</dbReference>
<dbReference type="Gene3D" id="1.10.260.40">
    <property type="entry name" value="lambda repressor-like DNA-binding domains"/>
    <property type="match status" value="1"/>
</dbReference>
<dbReference type="PROSITE" id="PS50943">
    <property type="entry name" value="HTH_CROC1"/>
    <property type="match status" value="1"/>
</dbReference>
<dbReference type="InterPro" id="IPR010982">
    <property type="entry name" value="Lambda_DNA-bd_dom_sf"/>
</dbReference>
<dbReference type="SMART" id="SM00530">
    <property type="entry name" value="HTH_XRE"/>
    <property type="match status" value="1"/>
</dbReference>
<evidence type="ECO:0000313" key="3">
    <source>
        <dbReference type="Proteomes" id="UP001057520"/>
    </source>
</evidence>
<name>A0ABY4ZNN7_9CAUL</name>
<proteinExistence type="predicted"/>
<dbReference type="EMBL" id="CP096040">
    <property type="protein sequence ID" value="USQ94417.1"/>
    <property type="molecule type" value="Genomic_DNA"/>
</dbReference>
<evidence type="ECO:0000259" key="1">
    <source>
        <dbReference type="PROSITE" id="PS50943"/>
    </source>
</evidence>
<sequence length="123" mass="13787">MRDPILPRLGAAIRRERDRRGMNQTQLAARVGRPTPRISELETDLLRDRSGHGRLALLAEVCDALDLALVAVPREMLERVETLLRATPSRRGHPNQASLFDELFVDLSDAGQARAAELDEEPR</sequence>
<dbReference type="Proteomes" id="UP001057520">
    <property type="component" value="Chromosome"/>
</dbReference>
<keyword evidence="3" id="KW-1185">Reference proteome</keyword>
<gene>
    <name evidence="2" type="ORF">MZV50_17735</name>
</gene>
<accession>A0ABY4ZNN7</accession>